<gene>
    <name evidence="1" type="ORF">SAMN04489859_1008130</name>
</gene>
<evidence type="ECO:0000313" key="1">
    <source>
        <dbReference type="EMBL" id="SEN51465.1"/>
    </source>
</evidence>
<dbReference type="OrthoDB" id="8266301at2"/>
<evidence type="ECO:0000313" key="2">
    <source>
        <dbReference type="Proteomes" id="UP000199054"/>
    </source>
</evidence>
<keyword evidence="2" id="KW-1185">Reference proteome</keyword>
<organism evidence="1 2">
    <name type="scientific">Paracoccus alcaliphilus</name>
    <dbReference type="NCBI Taxonomy" id="34002"/>
    <lineage>
        <taxon>Bacteria</taxon>
        <taxon>Pseudomonadati</taxon>
        <taxon>Pseudomonadota</taxon>
        <taxon>Alphaproteobacteria</taxon>
        <taxon>Rhodobacterales</taxon>
        <taxon>Paracoccaceae</taxon>
        <taxon>Paracoccus</taxon>
    </lineage>
</organism>
<evidence type="ECO:0008006" key="3">
    <source>
        <dbReference type="Google" id="ProtNLM"/>
    </source>
</evidence>
<accession>A0A1H8H5Q6</accession>
<dbReference type="RefSeq" id="WP_139208139.1">
    <property type="nucleotide sequence ID" value="NZ_CP067124.1"/>
</dbReference>
<dbReference type="Proteomes" id="UP000199054">
    <property type="component" value="Unassembled WGS sequence"/>
</dbReference>
<reference evidence="1 2" key="1">
    <citation type="submission" date="2016-10" db="EMBL/GenBank/DDBJ databases">
        <authorList>
            <person name="de Groot N.N."/>
        </authorList>
    </citation>
    <scope>NUCLEOTIDE SEQUENCE [LARGE SCALE GENOMIC DNA]</scope>
    <source>
        <strain evidence="1 2">DSM 8512</strain>
    </source>
</reference>
<dbReference type="STRING" id="34002.SAMN04489859_1008130"/>
<dbReference type="AlphaFoldDB" id="A0A1H8H5Q6"/>
<proteinExistence type="predicted"/>
<dbReference type="EMBL" id="FODE01000008">
    <property type="protein sequence ID" value="SEN51465.1"/>
    <property type="molecule type" value="Genomic_DNA"/>
</dbReference>
<name>A0A1H8H5Q6_9RHOB</name>
<protein>
    <recommendedName>
        <fullName evidence="3">Tail fiber protein</fullName>
    </recommendedName>
</protein>
<sequence>MPRVSGQYTLPPGYFAVSGEIIQPSQHNPPLEDIAQALTDSLPRDGSAGMSGNLPMGGNRITGLAAATAAGHAPRYDQVVPVTGGTMSGPLRVPEGSDGTPGLQFGSSDDGINWVAGQAVRFVAGGTLMARLNVGTALSTALDIVTRGSGDGRYMQQSWTLTAGAGLTGGGSGAANRTLAVDGTVVRTSRQINTGTGLTGGGNLGSNRTLSIDFNPLPLASGTMTLPRLIAMDGSSHVRLAEGPLKANFNLAGSGTTITAGAGLTGGGTLENNRTLSIDAATVNEAQAGAVNNKVMTPLRVAQATMGVLQSWASPSRSVNTVYQNTTGRPIQVSISAHNCLYQVSTTGTGSWITVGESSGNIDGWQSPCFIVPNGHYYRANLKGGGVNINHWAELR</sequence>